<dbReference type="AlphaFoldDB" id="A0A8X6KCZ7"/>
<feature type="region of interest" description="Disordered" evidence="1">
    <location>
        <begin position="80"/>
        <end position="294"/>
    </location>
</feature>
<feature type="compositionally biased region" description="Basic and acidic residues" evidence="1">
    <location>
        <begin position="145"/>
        <end position="166"/>
    </location>
</feature>
<feature type="compositionally biased region" description="Basic and acidic residues" evidence="1">
    <location>
        <begin position="257"/>
        <end position="286"/>
    </location>
</feature>
<reference evidence="2" key="1">
    <citation type="submission" date="2020-07" db="EMBL/GenBank/DDBJ databases">
        <title>Multicomponent nature underlies the extraordinary mechanical properties of spider dragline silk.</title>
        <authorList>
            <person name="Kono N."/>
            <person name="Nakamura H."/>
            <person name="Mori M."/>
            <person name="Yoshida Y."/>
            <person name="Ohtoshi R."/>
            <person name="Malay A.D."/>
            <person name="Moran D.A.P."/>
            <person name="Tomita M."/>
            <person name="Numata K."/>
            <person name="Arakawa K."/>
        </authorList>
    </citation>
    <scope>NUCLEOTIDE SEQUENCE</scope>
</reference>
<feature type="compositionally biased region" description="Basic and acidic residues" evidence="1">
    <location>
        <begin position="183"/>
        <end position="201"/>
    </location>
</feature>
<protein>
    <submittedName>
        <fullName evidence="2">Uncharacterized protein</fullName>
    </submittedName>
</protein>
<evidence type="ECO:0000313" key="3">
    <source>
        <dbReference type="Proteomes" id="UP000887116"/>
    </source>
</evidence>
<name>A0A8X6KCZ7_TRICU</name>
<keyword evidence="3" id="KW-1185">Reference proteome</keyword>
<feature type="compositionally biased region" description="Basic and acidic residues" evidence="1">
    <location>
        <begin position="115"/>
        <end position="124"/>
    </location>
</feature>
<feature type="compositionally biased region" description="Polar residues" evidence="1">
    <location>
        <begin position="87"/>
        <end position="99"/>
    </location>
</feature>
<evidence type="ECO:0000256" key="1">
    <source>
        <dbReference type="SAM" id="MobiDB-lite"/>
    </source>
</evidence>
<proteinExistence type="predicted"/>
<feature type="compositionally biased region" description="Polar residues" evidence="1">
    <location>
        <begin position="43"/>
        <end position="57"/>
    </location>
</feature>
<gene>
    <name evidence="2" type="ORF">TNCT_506211</name>
</gene>
<organism evidence="2 3">
    <name type="scientific">Trichonephila clavata</name>
    <name type="common">Joro spider</name>
    <name type="synonym">Nephila clavata</name>
    <dbReference type="NCBI Taxonomy" id="2740835"/>
    <lineage>
        <taxon>Eukaryota</taxon>
        <taxon>Metazoa</taxon>
        <taxon>Ecdysozoa</taxon>
        <taxon>Arthropoda</taxon>
        <taxon>Chelicerata</taxon>
        <taxon>Arachnida</taxon>
        <taxon>Araneae</taxon>
        <taxon>Araneomorphae</taxon>
        <taxon>Entelegynae</taxon>
        <taxon>Araneoidea</taxon>
        <taxon>Nephilidae</taxon>
        <taxon>Trichonephila</taxon>
    </lineage>
</organism>
<sequence>MTEEGDLNLSKEPKEIDTEICMQTSLDETLLKGKESVEEINEAQDSNDQVSETSTSYNNELNHALDLSLEILRQVTLDESDLKTESNLDNLPENSSNMTETEKDCDQLGSSNMDETIKDCDKLGSSKMNETETDCDQLDSLNVAETEKDCDQLGSSKLKESEKECDQSTGKSESNEDIQSPRNKNDAENINLNKREEKVDSNDGTVQDIDKKVKALKSSYQSPMSPSLRRVRKAGQTPRAKSTPSISPTSPPMTRSKSKELRLQQTPEKFEGRKGNKEESNEEKVTRGRLRQRK</sequence>
<feature type="compositionally biased region" description="Polar residues" evidence="1">
    <location>
        <begin position="167"/>
        <end position="182"/>
    </location>
</feature>
<evidence type="ECO:0000313" key="2">
    <source>
        <dbReference type="EMBL" id="GFQ68163.1"/>
    </source>
</evidence>
<dbReference type="Proteomes" id="UP000887116">
    <property type="component" value="Unassembled WGS sequence"/>
</dbReference>
<dbReference type="OrthoDB" id="10363190at2759"/>
<comment type="caution">
    <text evidence="2">The sequence shown here is derived from an EMBL/GenBank/DDBJ whole genome shotgun (WGS) entry which is preliminary data.</text>
</comment>
<dbReference type="EMBL" id="BMAO01030454">
    <property type="protein sequence ID" value="GFQ68163.1"/>
    <property type="molecule type" value="Genomic_DNA"/>
</dbReference>
<feature type="region of interest" description="Disordered" evidence="1">
    <location>
        <begin position="32"/>
        <end position="57"/>
    </location>
</feature>
<accession>A0A8X6KCZ7</accession>